<gene>
    <name evidence="2" type="ORF">SEMRO_39_G024070.1</name>
</gene>
<keyword evidence="2" id="KW-0808">Transferase</keyword>
<organism evidence="2 3">
    <name type="scientific">Seminavis robusta</name>
    <dbReference type="NCBI Taxonomy" id="568900"/>
    <lineage>
        <taxon>Eukaryota</taxon>
        <taxon>Sar</taxon>
        <taxon>Stramenopiles</taxon>
        <taxon>Ochrophyta</taxon>
        <taxon>Bacillariophyta</taxon>
        <taxon>Bacillariophyceae</taxon>
        <taxon>Bacillariophycidae</taxon>
        <taxon>Naviculales</taxon>
        <taxon>Naviculaceae</taxon>
        <taxon>Seminavis</taxon>
    </lineage>
</organism>
<keyword evidence="3" id="KW-1185">Reference proteome</keyword>
<protein>
    <submittedName>
        <fullName evidence="2">Methyltransferase FkbM</fullName>
    </submittedName>
</protein>
<evidence type="ECO:0000313" key="2">
    <source>
        <dbReference type="EMBL" id="CAB9498477.1"/>
    </source>
</evidence>
<dbReference type="GO" id="GO:0016197">
    <property type="term" value="P:endosomal transport"/>
    <property type="evidence" value="ECO:0007669"/>
    <property type="project" value="TreeGrafter"/>
</dbReference>
<dbReference type="Pfam" id="PF05050">
    <property type="entry name" value="Methyltransf_21"/>
    <property type="match status" value="1"/>
</dbReference>
<sequence length="344" mass="38755">MAPKIHTSSMLQAARITSNKLRMELKQNPKLQNDVKIASIGLLVGIVLGGLLATTSDGGTSALAMSSRGGVPWKSLKAPGWNPIHIFYGKMDNFINEIPDKWHLKNSAKHSKSKSTEWFGQHGQDVAVAKFFDFKSNGYFVDLAANDAVWASNTFALEQNFDWKGICIEANPVYWYRLSFRTGCHVVGSIVGGQDFEEITVSLPNDPKKSGPFGGIVGKGFDNKNAKQPEPRFTASLVSILQKFNAPKVIDYLSLDVEGAEEFIMKEFPFHQPYTFRVISIERPKSVLKKKLQDAGYKHVMDFKRGDTLWAHSSVYEEGKQRVETKRHEIQKHKLDAWPQLRRR</sequence>
<dbReference type="InterPro" id="IPR029063">
    <property type="entry name" value="SAM-dependent_MTases_sf"/>
</dbReference>
<dbReference type="GO" id="GO:0005886">
    <property type="term" value="C:plasma membrane"/>
    <property type="evidence" value="ECO:0007669"/>
    <property type="project" value="TreeGrafter"/>
</dbReference>
<dbReference type="GO" id="GO:0006888">
    <property type="term" value="P:endoplasmic reticulum to Golgi vesicle-mediated transport"/>
    <property type="evidence" value="ECO:0007669"/>
    <property type="project" value="TreeGrafter"/>
</dbReference>
<dbReference type="AlphaFoldDB" id="A0A9N8H3H0"/>
<dbReference type="PANTHER" id="PTHR34009">
    <property type="entry name" value="PROTEIN STAR"/>
    <property type="match status" value="1"/>
</dbReference>
<dbReference type="PANTHER" id="PTHR34009:SF2">
    <property type="entry name" value="PROTEIN STAR"/>
    <property type="match status" value="1"/>
</dbReference>
<evidence type="ECO:0000259" key="1">
    <source>
        <dbReference type="Pfam" id="PF05050"/>
    </source>
</evidence>
<dbReference type="GO" id="GO:0005789">
    <property type="term" value="C:endoplasmic reticulum membrane"/>
    <property type="evidence" value="ECO:0007669"/>
    <property type="project" value="TreeGrafter"/>
</dbReference>
<accession>A0A9N8H3H0</accession>
<dbReference type="GO" id="GO:0005794">
    <property type="term" value="C:Golgi apparatus"/>
    <property type="evidence" value="ECO:0007669"/>
    <property type="project" value="TreeGrafter"/>
</dbReference>
<dbReference type="GO" id="GO:0008168">
    <property type="term" value="F:methyltransferase activity"/>
    <property type="evidence" value="ECO:0007669"/>
    <property type="project" value="UniProtKB-KW"/>
</dbReference>
<evidence type="ECO:0000313" key="3">
    <source>
        <dbReference type="Proteomes" id="UP001153069"/>
    </source>
</evidence>
<dbReference type="Proteomes" id="UP001153069">
    <property type="component" value="Unassembled WGS sequence"/>
</dbReference>
<dbReference type="Gene3D" id="3.40.50.150">
    <property type="entry name" value="Vaccinia Virus protein VP39"/>
    <property type="match status" value="1"/>
</dbReference>
<dbReference type="InterPro" id="IPR053202">
    <property type="entry name" value="EGF_Rcpt_Signaling_Reg"/>
</dbReference>
<dbReference type="GO" id="GO:0032259">
    <property type="term" value="P:methylation"/>
    <property type="evidence" value="ECO:0007669"/>
    <property type="project" value="UniProtKB-KW"/>
</dbReference>
<dbReference type="GO" id="GO:0031902">
    <property type="term" value="C:late endosome membrane"/>
    <property type="evidence" value="ECO:0007669"/>
    <property type="project" value="TreeGrafter"/>
</dbReference>
<feature type="domain" description="Methyltransferase FkbM" evidence="1">
    <location>
        <begin position="142"/>
        <end position="282"/>
    </location>
</feature>
<dbReference type="InterPro" id="IPR006342">
    <property type="entry name" value="FkbM_mtfrase"/>
</dbReference>
<keyword evidence="2" id="KW-0489">Methyltransferase</keyword>
<comment type="caution">
    <text evidence="2">The sequence shown here is derived from an EMBL/GenBank/DDBJ whole genome shotgun (WGS) entry which is preliminary data.</text>
</comment>
<dbReference type="EMBL" id="CAICTM010000039">
    <property type="protein sequence ID" value="CAB9498477.1"/>
    <property type="molecule type" value="Genomic_DNA"/>
</dbReference>
<dbReference type="OrthoDB" id="6352234at2759"/>
<name>A0A9N8H3H0_9STRA</name>
<reference evidence="2" key="1">
    <citation type="submission" date="2020-06" db="EMBL/GenBank/DDBJ databases">
        <authorList>
            <consortium name="Plant Systems Biology data submission"/>
        </authorList>
    </citation>
    <scope>NUCLEOTIDE SEQUENCE</scope>
    <source>
        <strain evidence="2">D6</strain>
    </source>
</reference>
<proteinExistence type="predicted"/>